<feature type="compositionally biased region" description="Low complexity" evidence="2">
    <location>
        <begin position="131"/>
        <end position="142"/>
    </location>
</feature>
<dbReference type="RefSeq" id="XP_040486119.1">
    <property type="nucleotide sequence ID" value="XM_040630185.1"/>
</dbReference>
<dbReference type="PANTHER" id="PTHR24070">
    <property type="entry name" value="RAS, DI-RAS, AND RHEB FAMILY MEMBERS OF SMALL GTPASE SUPERFAMILY"/>
    <property type="match status" value="1"/>
</dbReference>
<dbReference type="KEGG" id="umr:121102728"/>
<gene>
    <name evidence="4" type="primary">LOC121102728</name>
</gene>
<sequence>MGLRICAEEGGRWRCGESTLTFQLTQNHVGDEREPSTPLLSPAMSPDNSYQRQVVMDGESCPLDFLDTRPAGLSAVGDQDVRTAEGFLCVLASNSTTSFEDIRLPAPLEQIKAVKDSSEGCGPSSGTGWDAPGTSDPAASSASPMALVHPALLMGCWGQGREDAFQTLVWEIL</sequence>
<protein>
    <submittedName>
        <fullName evidence="4">GTPase KRas-like</fullName>
    </submittedName>
</protein>
<evidence type="ECO:0000256" key="1">
    <source>
        <dbReference type="ARBA" id="ARBA00022741"/>
    </source>
</evidence>
<feature type="region of interest" description="Disordered" evidence="2">
    <location>
        <begin position="114"/>
        <end position="142"/>
    </location>
</feature>
<organism evidence="3 4">
    <name type="scientific">Ursus maritimus</name>
    <name type="common">Polar bear</name>
    <name type="synonym">Thalarctos maritimus</name>
    <dbReference type="NCBI Taxonomy" id="29073"/>
    <lineage>
        <taxon>Eukaryota</taxon>
        <taxon>Metazoa</taxon>
        <taxon>Chordata</taxon>
        <taxon>Craniata</taxon>
        <taxon>Vertebrata</taxon>
        <taxon>Euteleostomi</taxon>
        <taxon>Mammalia</taxon>
        <taxon>Eutheria</taxon>
        <taxon>Laurasiatheria</taxon>
        <taxon>Carnivora</taxon>
        <taxon>Caniformia</taxon>
        <taxon>Ursidae</taxon>
        <taxon>Ursus</taxon>
    </lineage>
</organism>
<dbReference type="GeneID" id="121102728"/>
<dbReference type="SMART" id="SM00173">
    <property type="entry name" value="RAS"/>
    <property type="match status" value="1"/>
</dbReference>
<dbReference type="GO" id="GO:0016020">
    <property type="term" value="C:membrane"/>
    <property type="evidence" value="ECO:0007669"/>
    <property type="project" value="InterPro"/>
</dbReference>
<dbReference type="OrthoDB" id="5976022at2759"/>
<dbReference type="GO" id="GO:0007165">
    <property type="term" value="P:signal transduction"/>
    <property type="evidence" value="ECO:0007669"/>
    <property type="project" value="InterPro"/>
</dbReference>
<evidence type="ECO:0000313" key="4">
    <source>
        <dbReference type="RefSeq" id="XP_040486119.1"/>
    </source>
</evidence>
<evidence type="ECO:0000313" key="3">
    <source>
        <dbReference type="Proteomes" id="UP000261680"/>
    </source>
</evidence>
<dbReference type="InterPro" id="IPR020849">
    <property type="entry name" value="Small_GTPase_Ras-type"/>
</dbReference>
<dbReference type="AlphaFoldDB" id="A0A8M1G182"/>
<keyword evidence="3" id="KW-1185">Reference proteome</keyword>
<accession>A0A8M1G182</accession>
<dbReference type="InterPro" id="IPR027417">
    <property type="entry name" value="P-loop_NTPase"/>
</dbReference>
<reference evidence="4" key="1">
    <citation type="submission" date="2025-08" db="UniProtKB">
        <authorList>
            <consortium name="RefSeq"/>
        </authorList>
    </citation>
    <scope>IDENTIFICATION</scope>
    <source>
        <tissue evidence="4">Whole blood</tissue>
    </source>
</reference>
<dbReference type="Gene3D" id="3.40.50.300">
    <property type="entry name" value="P-loop containing nucleotide triphosphate hydrolases"/>
    <property type="match status" value="1"/>
</dbReference>
<dbReference type="GO" id="GO:0005525">
    <property type="term" value="F:GTP binding"/>
    <property type="evidence" value="ECO:0007669"/>
    <property type="project" value="InterPro"/>
</dbReference>
<evidence type="ECO:0000256" key="2">
    <source>
        <dbReference type="SAM" id="MobiDB-lite"/>
    </source>
</evidence>
<keyword evidence="1" id="KW-0547">Nucleotide-binding</keyword>
<name>A0A8M1G182_URSMA</name>
<proteinExistence type="predicted"/>
<dbReference type="Proteomes" id="UP000261680">
    <property type="component" value="Unplaced"/>
</dbReference>